<gene>
    <name evidence="2" type="ORF">GA0070623_2656</name>
</gene>
<sequence length="267" mass="28694">MQVSCSTIGFGVLPIGDALDRIAAIGFTEVEIGVLGDFCPHLDPLAPIAETVAGSAALFDRCGLRPVALNSAPRIYCDDPADPDQLLRVADRLLELAAGLRCELILDVGEREDTDAGLRRAAAVAGEAFRRGRDRHGVTVSVEAPHRGMNAQTVPEALRLLEIADEDALGVTYDTSHATCGGTPAAEGLRLIGDRITRVQARDHRDGDVHHTPGDGEYDWPALARFLAANPRPVCLELEFDGRLTPEQVAAESGRGREFLHRLLRSP</sequence>
<keyword evidence="3" id="KW-1185">Reference proteome</keyword>
<evidence type="ECO:0000259" key="1">
    <source>
        <dbReference type="Pfam" id="PF01261"/>
    </source>
</evidence>
<dbReference type="EMBL" id="LT607752">
    <property type="protein sequence ID" value="SCG58952.1"/>
    <property type="molecule type" value="Genomic_DNA"/>
</dbReference>
<dbReference type="InterPro" id="IPR036237">
    <property type="entry name" value="Xyl_isomerase-like_sf"/>
</dbReference>
<keyword evidence="2" id="KW-0413">Isomerase</keyword>
<dbReference type="InterPro" id="IPR013022">
    <property type="entry name" value="Xyl_isomerase-like_TIM-brl"/>
</dbReference>
<dbReference type="PANTHER" id="PTHR12110">
    <property type="entry name" value="HYDROXYPYRUVATE ISOMERASE"/>
    <property type="match status" value="1"/>
</dbReference>
<proteinExistence type="predicted"/>
<dbReference type="RefSeq" id="WP_067302002.1">
    <property type="nucleotide sequence ID" value="NZ_LRMV01000007.1"/>
</dbReference>
<dbReference type="Gene3D" id="3.20.20.150">
    <property type="entry name" value="Divalent-metal-dependent TIM barrel enzymes"/>
    <property type="match status" value="1"/>
</dbReference>
<feature type="domain" description="Xylose isomerase-like TIM barrel" evidence="1">
    <location>
        <begin position="19"/>
        <end position="253"/>
    </location>
</feature>
<dbReference type="GO" id="GO:0016853">
    <property type="term" value="F:isomerase activity"/>
    <property type="evidence" value="ECO:0007669"/>
    <property type="project" value="UniProtKB-KW"/>
</dbReference>
<dbReference type="Pfam" id="PF01261">
    <property type="entry name" value="AP_endonuc_2"/>
    <property type="match status" value="1"/>
</dbReference>
<dbReference type="SUPFAM" id="SSF51658">
    <property type="entry name" value="Xylose isomerase-like"/>
    <property type="match status" value="1"/>
</dbReference>
<dbReference type="Proteomes" id="UP000198226">
    <property type="component" value="Chromosome I"/>
</dbReference>
<dbReference type="InterPro" id="IPR050312">
    <property type="entry name" value="IolE/XylAMocC-like"/>
</dbReference>
<protein>
    <submittedName>
        <fullName evidence="2">Sugar phosphate isomerase/epimerase</fullName>
    </submittedName>
</protein>
<accession>A0A109IP66</accession>
<name>A0A109IP66_9ACTN</name>
<reference evidence="3" key="1">
    <citation type="submission" date="2016-06" db="EMBL/GenBank/DDBJ databases">
        <authorList>
            <person name="Varghese N."/>
            <person name="Submissions Spin"/>
        </authorList>
    </citation>
    <scope>NUCLEOTIDE SEQUENCE [LARGE SCALE GENOMIC DNA]</scope>
    <source>
        <strain evidence="3">DSM 44983</strain>
    </source>
</reference>
<evidence type="ECO:0000313" key="2">
    <source>
        <dbReference type="EMBL" id="SCG58952.1"/>
    </source>
</evidence>
<organism evidence="2 3">
    <name type="scientific">Micromonospora rifamycinica</name>
    <dbReference type="NCBI Taxonomy" id="291594"/>
    <lineage>
        <taxon>Bacteria</taxon>
        <taxon>Bacillati</taxon>
        <taxon>Actinomycetota</taxon>
        <taxon>Actinomycetes</taxon>
        <taxon>Micromonosporales</taxon>
        <taxon>Micromonosporaceae</taxon>
        <taxon>Micromonospora</taxon>
    </lineage>
</organism>
<dbReference type="OrthoDB" id="9780241at2"/>
<evidence type="ECO:0000313" key="3">
    <source>
        <dbReference type="Proteomes" id="UP000198226"/>
    </source>
</evidence>
<dbReference type="AlphaFoldDB" id="A0A109IP66"/>